<sequence length="155" mass="17106">MCFGFSCIEFVTVESKLWTSKTASKRPSSSIPAIYPPTPPSPKLPRRPFSFIYSPRYFATARLAPPTPIWKEKPGSSIPEAFIRRKESLAIFRSTGFFVILAAPVAIFFGSPRLSTHTMLSTRYCGIEILGLSGYSTRLSVIATTCRAYLASVIA</sequence>
<protein>
    <submittedName>
        <fullName evidence="2">Uncharacterized protein</fullName>
    </submittedName>
</protein>
<organism evidence="2">
    <name type="scientific">bioreactor metagenome</name>
    <dbReference type="NCBI Taxonomy" id="1076179"/>
    <lineage>
        <taxon>unclassified sequences</taxon>
        <taxon>metagenomes</taxon>
        <taxon>ecological metagenomes</taxon>
    </lineage>
</organism>
<keyword evidence="1" id="KW-0472">Membrane</keyword>
<name>A0A645IW22_9ZZZZ</name>
<dbReference type="AlphaFoldDB" id="A0A645IW22"/>
<keyword evidence="1" id="KW-1133">Transmembrane helix</keyword>
<keyword evidence="1" id="KW-0812">Transmembrane</keyword>
<accession>A0A645IW22</accession>
<evidence type="ECO:0000256" key="1">
    <source>
        <dbReference type="SAM" id="Phobius"/>
    </source>
</evidence>
<reference evidence="2" key="1">
    <citation type="submission" date="2019-08" db="EMBL/GenBank/DDBJ databases">
        <authorList>
            <person name="Kucharzyk K."/>
            <person name="Murdoch R.W."/>
            <person name="Higgins S."/>
            <person name="Loffler F."/>
        </authorList>
    </citation>
    <scope>NUCLEOTIDE SEQUENCE</scope>
</reference>
<evidence type="ECO:0000313" key="2">
    <source>
        <dbReference type="EMBL" id="MPN52594.1"/>
    </source>
</evidence>
<comment type="caution">
    <text evidence="2">The sequence shown here is derived from an EMBL/GenBank/DDBJ whole genome shotgun (WGS) entry which is preliminary data.</text>
</comment>
<feature type="transmembrane region" description="Helical" evidence="1">
    <location>
        <begin position="90"/>
        <end position="110"/>
    </location>
</feature>
<proteinExistence type="predicted"/>
<gene>
    <name evidence="2" type="ORF">SDC9_200256</name>
</gene>
<dbReference type="EMBL" id="VSSQ01118852">
    <property type="protein sequence ID" value="MPN52594.1"/>
    <property type="molecule type" value="Genomic_DNA"/>
</dbReference>